<dbReference type="STRING" id="914237.A0A1E1LAD6"/>
<sequence>MAPDAQPSSHPQATDAIDTRPNPTSPKVHRERTKEDFEKIQLEKYLHHDLVHTAAMLESQETLVKNYTLMREQAEDYKKVREDYRQYFTASRLFGPGYSGYGNGRTDGPPHVLYPHQKPRLGHKKAPKLRLKRKDVALQAEQDEELVPIRLEIDWDKIKLRDTLTWNYRDRIISPEIFAAQMVEDFGLSPPAQTPVMEQIQHQLREQLIDFYPQLNGGEEALDPELPYSAYKNEEMRILIKLNITIGPFTLVDKFEWEINNPSNSPEEFALSLARELSLSGEFTTAIAHSIREQCQLFTRSLYIVGHPFDGRPLEDADLIAGFLPSPLPSVFRPQQQAREYTPILYELTEADLERGEVIYSREQRRQKRSVNRRGGPILPDLKDRQRTVRTLVISSVIPGSAEKVEDSRLYKRDVGPGGKSKRPGAREGDLSEESDSEDSNPESPALVLQQGTARTRNMRGAATAAQQRMANIGRSETPEAAALHHHETRTSARRHGGRDTREDSEPPSLIVKLKPGRERMRKFHRGLTSGRSSSSHPPEPLGRTSAAPSTPAAPSAVAPTGSMGPPSTPNPASQSLQPSSTPAAIGQIGRVDAPPPPPPGQPPHVPPPPPAWLTAGLTSLLTQYPGDRFEGVMRYSAVNTATDMPCSAPPPGPIPEGIKYMYLPRIRCHDCPGKLYTPGPERTVGNFEVHLKNRQHRERVDARKAADGNVGQSS</sequence>
<evidence type="ECO:0000313" key="7">
    <source>
        <dbReference type="EMBL" id="CZT07508.1"/>
    </source>
</evidence>
<feature type="compositionally biased region" description="Acidic residues" evidence="6">
    <location>
        <begin position="431"/>
        <end position="441"/>
    </location>
</feature>
<dbReference type="PANTHER" id="PTHR10019">
    <property type="entry name" value="SNF5"/>
    <property type="match status" value="1"/>
</dbReference>
<feature type="region of interest" description="Disordered" evidence="6">
    <location>
        <begin position="695"/>
        <end position="715"/>
    </location>
</feature>
<feature type="compositionally biased region" description="Low complexity" evidence="6">
    <location>
        <begin position="545"/>
        <end position="561"/>
    </location>
</feature>
<feature type="region of interest" description="Disordered" evidence="6">
    <location>
        <begin position="478"/>
        <end position="612"/>
    </location>
</feature>
<evidence type="ECO:0000256" key="6">
    <source>
        <dbReference type="SAM" id="MobiDB-lite"/>
    </source>
</evidence>
<evidence type="ECO:0000256" key="4">
    <source>
        <dbReference type="ARBA" id="ARBA00023163"/>
    </source>
</evidence>
<organism evidence="7 8">
    <name type="scientific">Rhynchosporium graminicola</name>
    <dbReference type="NCBI Taxonomy" id="2792576"/>
    <lineage>
        <taxon>Eukaryota</taxon>
        <taxon>Fungi</taxon>
        <taxon>Dikarya</taxon>
        <taxon>Ascomycota</taxon>
        <taxon>Pezizomycotina</taxon>
        <taxon>Leotiomycetes</taxon>
        <taxon>Helotiales</taxon>
        <taxon>Ploettnerulaceae</taxon>
        <taxon>Rhynchosporium</taxon>
    </lineage>
</organism>
<name>A0A1E1LAD6_9HELO</name>
<dbReference type="GO" id="GO:0000228">
    <property type="term" value="C:nuclear chromosome"/>
    <property type="evidence" value="ECO:0007669"/>
    <property type="project" value="InterPro"/>
</dbReference>
<dbReference type="InParanoid" id="A0A1E1LAD6"/>
<dbReference type="AlphaFoldDB" id="A0A1E1LAD6"/>
<feature type="region of interest" description="Disordered" evidence="6">
    <location>
        <begin position="1"/>
        <end position="34"/>
    </location>
</feature>
<feature type="compositionally biased region" description="Pro residues" evidence="6">
    <location>
        <begin position="594"/>
        <end position="612"/>
    </location>
</feature>
<comment type="subcellular location">
    <subcellularLocation>
        <location evidence="1">Nucleus</location>
    </subcellularLocation>
</comment>
<keyword evidence="8" id="KW-1185">Reference proteome</keyword>
<feature type="region of interest" description="Disordered" evidence="6">
    <location>
        <begin position="364"/>
        <end position="383"/>
    </location>
</feature>
<comment type="caution">
    <text evidence="7">The sequence shown here is derived from an EMBL/GenBank/DDBJ whole genome shotgun (WGS) entry which is preliminary data.</text>
</comment>
<gene>
    <name evidence="7" type="ORF">RCO7_09766</name>
</gene>
<dbReference type="InterPro" id="IPR006939">
    <property type="entry name" value="SNF5"/>
</dbReference>
<feature type="region of interest" description="Disordered" evidence="6">
    <location>
        <begin position="408"/>
        <end position="447"/>
    </location>
</feature>
<dbReference type="Proteomes" id="UP000178129">
    <property type="component" value="Unassembled WGS sequence"/>
</dbReference>
<accession>A0A1E1LAD6</accession>
<dbReference type="Pfam" id="PF04855">
    <property type="entry name" value="SNF5"/>
    <property type="match status" value="1"/>
</dbReference>
<protein>
    <submittedName>
        <fullName evidence="7">Related to transcription factor snf5p</fullName>
    </submittedName>
</protein>
<evidence type="ECO:0000256" key="1">
    <source>
        <dbReference type="ARBA" id="ARBA00004123"/>
    </source>
</evidence>
<evidence type="ECO:0000256" key="2">
    <source>
        <dbReference type="ARBA" id="ARBA00010239"/>
    </source>
</evidence>
<keyword evidence="4" id="KW-0804">Transcription</keyword>
<keyword evidence="3" id="KW-0805">Transcription regulation</keyword>
<dbReference type="EMBL" id="FJUW01000042">
    <property type="protein sequence ID" value="CZT07508.1"/>
    <property type="molecule type" value="Genomic_DNA"/>
</dbReference>
<keyword evidence="5" id="KW-0539">Nucleus</keyword>
<evidence type="ECO:0000256" key="3">
    <source>
        <dbReference type="ARBA" id="ARBA00023015"/>
    </source>
</evidence>
<comment type="similarity">
    <text evidence="2">Belongs to the SNF5 family.</text>
</comment>
<evidence type="ECO:0000256" key="5">
    <source>
        <dbReference type="ARBA" id="ARBA00023242"/>
    </source>
</evidence>
<feature type="compositionally biased region" description="Polar residues" evidence="6">
    <location>
        <begin position="1"/>
        <end position="12"/>
    </location>
</feature>
<reference evidence="8" key="1">
    <citation type="submission" date="2016-03" db="EMBL/GenBank/DDBJ databases">
        <authorList>
            <person name="Ploux O."/>
        </authorList>
    </citation>
    <scope>NUCLEOTIDE SEQUENCE [LARGE SCALE GENOMIC DNA]</scope>
    <source>
        <strain evidence="8">UK7</strain>
    </source>
</reference>
<feature type="compositionally biased region" description="Polar residues" evidence="6">
    <location>
        <begin position="571"/>
        <end position="583"/>
    </location>
</feature>
<evidence type="ECO:0000313" key="8">
    <source>
        <dbReference type="Proteomes" id="UP000178129"/>
    </source>
</evidence>
<dbReference type="GO" id="GO:0006338">
    <property type="term" value="P:chromatin remodeling"/>
    <property type="evidence" value="ECO:0007669"/>
    <property type="project" value="InterPro"/>
</dbReference>
<proteinExistence type="inferred from homology"/>